<dbReference type="Pfam" id="PF00126">
    <property type="entry name" value="HTH_1"/>
    <property type="match status" value="1"/>
</dbReference>
<dbReference type="InterPro" id="IPR050176">
    <property type="entry name" value="LTTR"/>
</dbReference>
<evidence type="ECO:0000256" key="4">
    <source>
        <dbReference type="ARBA" id="ARBA00023163"/>
    </source>
</evidence>
<sequence length="300" mass="32640">MLDYAALRAMAAVITTGSFDKAAHSLNVTSSAISQRVKHLEERLGVPLIVRGTPCTATETGAWLCRHMDQIDLLEHDLFQNLPALAHLQTPLPQVTVPVATNADSLGSWFLPALAEASERSGLLFRVAVDDQDHTADWLRRGEVLAAVTSLATPITGCRLSSLGVLRYYASASPAFISRYFPDGVTVEALAQAPVLTFNQKDRLQEQWMRQAMGQVVPYRTHWLPSTQAFVDASVMGMGWGMNPAQLAAEHLASGRLLPLIPDTPLDIPLYWQISRLAADGLAGLTQAVQRAARRALLPV</sequence>
<dbReference type="EMBL" id="FTOA01000003">
    <property type="protein sequence ID" value="SIS68641.1"/>
    <property type="molecule type" value="Genomic_DNA"/>
</dbReference>
<keyword evidence="7" id="KW-1185">Reference proteome</keyword>
<keyword evidence="4" id="KW-0804">Transcription</keyword>
<evidence type="ECO:0000313" key="6">
    <source>
        <dbReference type="EMBL" id="SIS68641.1"/>
    </source>
</evidence>
<dbReference type="PRINTS" id="PR00039">
    <property type="entry name" value="HTHLYSR"/>
</dbReference>
<dbReference type="InterPro" id="IPR017685">
    <property type="entry name" value="ArgP"/>
</dbReference>
<protein>
    <submittedName>
        <fullName evidence="6">LysR family transcriptional regulator, chromosome initiation inhibitor</fullName>
    </submittedName>
</protein>
<dbReference type="PROSITE" id="PS50931">
    <property type="entry name" value="HTH_LYSR"/>
    <property type="match status" value="1"/>
</dbReference>
<dbReference type="NCBIfam" id="TIGR03298">
    <property type="entry name" value="argP"/>
    <property type="match status" value="1"/>
</dbReference>
<dbReference type="InterPro" id="IPR000847">
    <property type="entry name" value="LysR_HTH_N"/>
</dbReference>
<evidence type="ECO:0000256" key="2">
    <source>
        <dbReference type="ARBA" id="ARBA00023015"/>
    </source>
</evidence>
<evidence type="ECO:0000256" key="1">
    <source>
        <dbReference type="ARBA" id="ARBA00009437"/>
    </source>
</evidence>
<dbReference type="STRING" id="80876.SAMN05421779_103102"/>
<name>A0A1N7L4D6_9PROT</name>
<dbReference type="GO" id="GO:0003700">
    <property type="term" value="F:DNA-binding transcription factor activity"/>
    <property type="evidence" value="ECO:0007669"/>
    <property type="project" value="InterPro"/>
</dbReference>
<evidence type="ECO:0000313" key="7">
    <source>
        <dbReference type="Proteomes" id="UP000185678"/>
    </source>
</evidence>
<gene>
    <name evidence="6" type="ORF">SAMN05421779_103102</name>
</gene>
<evidence type="ECO:0000256" key="3">
    <source>
        <dbReference type="ARBA" id="ARBA00023125"/>
    </source>
</evidence>
<dbReference type="OrthoDB" id="3252676at2"/>
<dbReference type="SUPFAM" id="SSF46785">
    <property type="entry name" value="Winged helix' DNA-binding domain"/>
    <property type="match status" value="1"/>
</dbReference>
<evidence type="ECO:0000259" key="5">
    <source>
        <dbReference type="PROSITE" id="PS50931"/>
    </source>
</evidence>
<dbReference type="InterPro" id="IPR005119">
    <property type="entry name" value="LysR_subst-bd"/>
</dbReference>
<comment type="similarity">
    <text evidence="1">Belongs to the LysR transcriptional regulatory family.</text>
</comment>
<keyword evidence="2" id="KW-0805">Transcription regulation</keyword>
<dbReference type="InterPro" id="IPR036388">
    <property type="entry name" value="WH-like_DNA-bd_sf"/>
</dbReference>
<dbReference type="RefSeq" id="WP_076399754.1">
    <property type="nucleotide sequence ID" value="NZ_FTOA01000003.1"/>
</dbReference>
<dbReference type="Gene3D" id="3.40.190.290">
    <property type="match status" value="1"/>
</dbReference>
<organism evidence="6 7">
    <name type="scientific">Insolitispirillum peregrinum</name>
    <dbReference type="NCBI Taxonomy" id="80876"/>
    <lineage>
        <taxon>Bacteria</taxon>
        <taxon>Pseudomonadati</taxon>
        <taxon>Pseudomonadota</taxon>
        <taxon>Alphaproteobacteria</taxon>
        <taxon>Rhodospirillales</taxon>
        <taxon>Novispirillaceae</taxon>
        <taxon>Insolitispirillum</taxon>
    </lineage>
</organism>
<dbReference type="NCBIfam" id="NF002964">
    <property type="entry name" value="PRK03635.1"/>
    <property type="match status" value="1"/>
</dbReference>
<dbReference type="AlphaFoldDB" id="A0A1N7L4D6"/>
<keyword evidence="3" id="KW-0238">DNA-binding</keyword>
<dbReference type="GO" id="GO:0003677">
    <property type="term" value="F:DNA binding"/>
    <property type="evidence" value="ECO:0007669"/>
    <property type="project" value="UniProtKB-KW"/>
</dbReference>
<dbReference type="Proteomes" id="UP000185678">
    <property type="component" value="Unassembled WGS sequence"/>
</dbReference>
<dbReference type="PANTHER" id="PTHR30579:SF2">
    <property type="entry name" value="HTH-TYPE TRANSCRIPTIONAL REGULATOR ARGP"/>
    <property type="match status" value="1"/>
</dbReference>
<accession>A0A1N7L4D6</accession>
<dbReference type="NCBIfam" id="NF009888">
    <property type="entry name" value="PRK13348.1"/>
    <property type="match status" value="1"/>
</dbReference>
<reference evidence="6 7" key="1">
    <citation type="submission" date="2017-01" db="EMBL/GenBank/DDBJ databases">
        <authorList>
            <person name="Mah S.A."/>
            <person name="Swanson W.J."/>
            <person name="Moy G.W."/>
            <person name="Vacquier V.D."/>
        </authorList>
    </citation>
    <scope>NUCLEOTIDE SEQUENCE [LARGE SCALE GENOMIC DNA]</scope>
    <source>
        <strain evidence="6 7">DSM 11589</strain>
    </source>
</reference>
<dbReference type="SUPFAM" id="SSF53850">
    <property type="entry name" value="Periplasmic binding protein-like II"/>
    <property type="match status" value="1"/>
</dbReference>
<proteinExistence type="inferred from homology"/>
<dbReference type="InterPro" id="IPR036390">
    <property type="entry name" value="WH_DNA-bd_sf"/>
</dbReference>
<dbReference type="PANTHER" id="PTHR30579">
    <property type="entry name" value="TRANSCRIPTIONAL REGULATOR"/>
    <property type="match status" value="1"/>
</dbReference>
<dbReference type="Pfam" id="PF03466">
    <property type="entry name" value="LysR_substrate"/>
    <property type="match status" value="1"/>
</dbReference>
<feature type="domain" description="HTH lysR-type" evidence="5">
    <location>
        <begin position="2"/>
        <end position="58"/>
    </location>
</feature>
<dbReference type="Gene3D" id="1.10.10.10">
    <property type="entry name" value="Winged helix-like DNA-binding domain superfamily/Winged helix DNA-binding domain"/>
    <property type="match status" value="1"/>
</dbReference>